<dbReference type="EMBL" id="JAPMOS010000389">
    <property type="protein sequence ID" value="KAJ4452776.1"/>
    <property type="molecule type" value="Genomic_DNA"/>
</dbReference>
<sequence>MLRQKHNKDFMVPLIGTLSRNPELDERSIPREKEPEVPEEERKERVRPRTKEEQRFEDERNFYEYMKGGYTQTQIIETVRQLTPYVPSRIFNTTIFAKQNFIRVTPQAFRELKAQVFDLSPDAIADMEHEYNVVSHAKGSRNVTKLFGSKYETVAETKQQMHAAKGKRQPKAHKPQPQKEYNLRLRNTFSAYQCFRFYLNKIHLMLSSIHEKTTLRNTIDI</sequence>
<dbReference type="Proteomes" id="UP001141327">
    <property type="component" value="Unassembled WGS sequence"/>
</dbReference>
<keyword evidence="3" id="KW-1185">Reference proteome</keyword>
<comment type="caution">
    <text evidence="2">The sequence shown here is derived from an EMBL/GenBank/DDBJ whole genome shotgun (WGS) entry which is preliminary data.</text>
</comment>
<organism evidence="2 3">
    <name type="scientific">Paratrimastix pyriformis</name>
    <dbReference type="NCBI Taxonomy" id="342808"/>
    <lineage>
        <taxon>Eukaryota</taxon>
        <taxon>Metamonada</taxon>
        <taxon>Preaxostyla</taxon>
        <taxon>Paratrimastigidae</taxon>
        <taxon>Paratrimastix</taxon>
    </lineage>
</organism>
<protein>
    <submittedName>
        <fullName evidence="2">Uncharacterized protein</fullName>
    </submittedName>
</protein>
<feature type="compositionally biased region" description="Basic and acidic residues" evidence="1">
    <location>
        <begin position="22"/>
        <end position="53"/>
    </location>
</feature>
<reference evidence="2" key="1">
    <citation type="journal article" date="2022" name="bioRxiv">
        <title>Genomics of Preaxostyla Flagellates Illuminates Evolutionary Transitions and the Path Towards Mitochondrial Loss.</title>
        <authorList>
            <person name="Novak L.V.F."/>
            <person name="Treitli S.C."/>
            <person name="Pyrih J."/>
            <person name="Halakuc P."/>
            <person name="Pipaliya S.V."/>
            <person name="Vacek V."/>
            <person name="Brzon O."/>
            <person name="Soukal P."/>
            <person name="Eme L."/>
            <person name="Dacks J.B."/>
            <person name="Karnkowska A."/>
            <person name="Elias M."/>
            <person name="Hampl V."/>
        </authorList>
    </citation>
    <scope>NUCLEOTIDE SEQUENCE</scope>
    <source>
        <strain evidence="2">RCP-MX</strain>
    </source>
</reference>
<gene>
    <name evidence="2" type="ORF">PAPYR_12960</name>
</gene>
<accession>A0ABQ8U4Q3</accession>
<name>A0ABQ8U4Q3_9EUKA</name>
<feature type="region of interest" description="Disordered" evidence="1">
    <location>
        <begin position="1"/>
        <end position="53"/>
    </location>
</feature>
<evidence type="ECO:0000313" key="3">
    <source>
        <dbReference type="Proteomes" id="UP001141327"/>
    </source>
</evidence>
<proteinExistence type="predicted"/>
<evidence type="ECO:0000256" key="1">
    <source>
        <dbReference type="SAM" id="MobiDB-lite"/>
    </source>
</evidence>
<evidence type="ECO:0000313" key="2">
    <source>
        <dbReference type="EMBL" id="KAJ4452776.1"/>
    </source>
</evidence>